<feature type="signal peptide" evidence="10">
    <location>
        <begin position="1"/>
        <end position="23"/>
    </location>
</feature>
<dbReference type="SUPFAM" id="SSF75005">
    <property type="entry name" value="Arabinanase/levansucrase/invertase"/>
    <property type="match status" value="1"/>
</dbReference>
<evidence type="ECO:0000256" key="5">
    <source>
        <dbReference type="ARBA" id="ARBA00022801"/>
    </source>
</evidence>
<dbReference type="InterPro" id="IPR016840">
    <property type="entry name" value="Glyco_hydro_43_endo_a_Ara-ase"/>
</dbReference>
<comment type="similarity">
    <text evidence="3">Belongs to the glycosyl hydrolase 43 family.</text>
</comment>
<sequence>MLFKKPLIALASVTAAFLPSVMGAAWPLTGDVGCHDPSIIQEGSRWYVFCTGDGIQVLTSNDGLAWTRAPQIFLSAPSWWSKSVPNHSGLDVWAPDVQLYNNKVYLYYAISTFGSQVSAIGLATASSIGAGSWKDEGVILTSSGSNDYNAIDPNLIIDASGNPYLAFGSFWSGIKITALDKSTMKPTGQIYSIAARPNNGGAIEGPSIIYHSGYYYLFASIDKCCDGVDSTYKIAYARSKSITGPYEDVAGDAALQGGVTVLDSGNARWKGPGGQDVYNNVIARHAYDADNNGAPTLLISDLNWSNGWPTY</sequence>
<dbReference type="Pfam" id="PF04616">
    <property type="entry name" value="Glyco_hydro_43"/>
    <property type="match status" value="1"/>
</dbReference>
<dbReference type="EMBL" id="MCGN01000009">
    <property type="protein sequence ID" value="ORY93550.1"/>
    <property type="molecule type" value="Genomic_DNA"/>
</dbReference>
<dbReference type="InterPro" id="IPR050727">
    <property type="entry name" value="GH43_arabinanases"/>
</dbReference>
<evidence type="ECO:0000256" key="4">
    <source>
        <dbReference type="ARBA" id="ARBA00012586"/>
    </source>
</evidence>
<keyword evidence="10" id="KW-0732">Signal</keyword>
<feature type="active site" description="Proton donor" evidence="8">
    <location>
        <position position="204"/>
    </location>
</feature>
<proteinExistence type="inferred from homology"/>
<dbReference type="UniPathway" id="UPA00667"/>
<organism evidence="11 12">
    <name type="scientific">Syncephalastrum racemosum</name>
    <name type="common">Filamentous fungus</name>
    <dbReference type="NCBI Taxonomy" id="13706"/>
    <lineage>
        <taxon>Eukaryota</taxon>
        <taxon>Fungi</taxon>
        <taxon>Fungi incertae sedis</taxon>
        <taxon>Mucoromycota</taxon>
        <taxon>Mucoromycotina</taxon>
        <taxon>Mucoromycetes</taxon>
        <taxon>Mucorales</taxon>
        <taxon>Syncephalastraceae</taxon>
        <taxon>Syncephalastrum</taxon>
    </lineage>
</organism>
<evidence type="ECO:0000256" key="10">
    <source>
        <dbReference type="SAM" id="SignalP"/>
    </source>
</evidence>
<feature type="site" description="Important for catalytic activity, responsible for pKa modulation of the active site Glu and correct orientation of both the proton donor and substrate" evidence="9">
    <location>
        <position position="152"/>
    </location>
</feature>
<dbReference type="OrthoDB" id="195678at2759"/>
<dbReference type="EC" id="3.2.1.99" evidence="4"/>
<dbReference type="GO" id="GO:0031222">
    <property type="term" value="P:arabinan catabolic process"/>
    <property type="evidence" value="ECO:0007669"/>
    <property type="project" value="UniProtKB-UniPathway"/>
</dbReference>
<evidence type="ECO:0000313" key="11">
    <source>
        <dbReference type="EMBL" id="ORY93550.1"/>
    </source>
</evidence>
<evidence type="ECO:0000256" key="6">
    <source>
        <dbReference type="ARBA" id="ARBA00023295"/>
    </source>
</evidence>
<gene>
    <name evidence="11" type="ORF">BCR43DRAFT_497129</name>
</gene>
<reference evidence="11 12" key="1">
    <citation type="submission" date="2016-07" db="EMBL/GenBank/DDBJ databases">
        <title>Pervasive Adenine N6-methylation of Active Genes in Fungi.</title>
        <authorList>
            <consortium name="DOE Joint Genome Institute"/>
            <person name="Mondo S.J."/>
            <person name="Dannebaum R.O."/>
            <person name="Kuo R.C."/>
            <person name="Labutti K."/>
            <person name="Haridas S."/>
            <person name="Kuo A."/>
            <person name="Salamov A."/>
            <person name="Ahrendt S.R."/>
            <person name="Lipzen A."/>
            <person name="Sullivan W."/>
            <person name="Andreopoulos W.B."/>
            <person name="Clum A."/>
            <person name="Lindquist E."/>
            <person name="Daum C."/>
            <person name="Ramamoorthy G.K."/>
            <person name="Gryganskyi A."/>
            <person name="Culley D."/>
            <person name="Magnuson J.K."/>
            <person name="James T.Y."/>
            <person name="O'Malley M.A."/>
            <person name="Stajich J.E."/>
            <person name="Spatafora J.W."/>
            <person name="Visel A."/>
            <person name="Grigoriev I.V."/>
        </authorList>
    </citation>
    <scope>NUCLEOTIDE SEQUENCE [LARGE SCALE GENOMIC DNA]</scope>
    <source>
        <strain evidence="11 12">NRRL 2496</strain>
    </source>
</reference>
<dbReference type="Proteomes" id="UP000242180">
    <property type="component" value="Unassembled WGS sequence"/>
</dbReference>
<dbReference type="STRING" id="13706.A0A1X2H6G9"/>
<evidence type="ECO:0000313" key="12">
    <source>
        <dbReference type="Proteomes" id="UP000242180"/>
    </source>
</evidence>
<feature type="chain" id="PRO_5012642944" description="arabinan endo-1,5-alpha-L-arabinosidase" evidence="10">
    <location>
        <begin position="24"/>
        <end position="311"/>
    </location>
</feature>
<dbReference type="OMA" id="VWGGEWT"/>
<comment type="pathway">
    <text evidence="2">Glycan metabolism; L-arabinan degradation.</text>
</comment>
<feature type="active site" description="Proton acceptor" evidence="8">
    <location>
        <position position="36"/>
    </location>
</feature>
<dbReference type="InParanoid" id="A0A1X2H6G9"/>
<dbReference type="Gene3D" id="2.115.10.20">
    <property type="entry name" value="Glycosyl hydrolase domain, family 43"/>
    <property type="match status" value="1"/>
</dbReference>
<dbReference type="CDD" id="cd18829">
    <property type="entry name" value="GH43_BsArb43A-like"/>
    <property type="match status" value="1"/>
</dbReference>
<dbReference type="PANTHER" id="PTHR43301:SF3">
    <property type="entry name" value="ARABINAN ENDO-1,5-ALPHA-L-ARABINOSIDASE A-RELATED"/>
    <property type="match status" value="1"/>
</dbReference>
<protein>
    <recommendedName>
        <fullName evidence="4">arabinan endo-1,5-alpha-L-arabinosidase</fullName>
        <ecNumber evidence="4">3.2.1.99</ecNumber>
    </recommendedName>
    <alternativeName>
        <fullName evidence="7">Endo-1,5-alpha-L-arabinanase A</fullName>
    </alternativeName>
</protein>
<comment type="caution">
    <text evidence="11">The sequence shown here is derived from an EMBL/GenBank/DDBJ whole genome shotgun (WGS) entry which is preliminary data.</text>
</comment>
<evidence type="ECO:0000256" key="2">
    <source>
        <dbReference type="ARBA" id="ARBA00004834"/>
    </source>
</evidence>
<evidence type="ECO:0000256" key="3">
    <source>
        <dbReference type="ARBA" id="ARBA00009865"/>
    </source>
</evidence>
<dbReference type="InterPro" id="IPR006710">
    <property type="entry name" value="Glyco_hydro_43"/>
</dbReference>
<dbReference type="InterPro" id="IPR023296">
    <property type="entry name" value="Glyco_hydro_beta-prop_sf"/>
</dbReference>
<evidence type="ECO:0000256" key="9">
    <source>
        <dbReference type="PIRSR" id="PIRSR606710-2"/>
    </source>
</evidence>
<evidence type="ECO:0000256" key="8">
    <source>
        <dbReference type="PIRSR" id="PIRSR606710-1"/>
    </source>
</evidence>
<keyword evidence="6" id="KW-0326">Glycosidase</keyword>
<dbReference type="GO" id="GO:0046558">
    <property type="term" value="F:arabinan endo-1,5-alpha-L-arabinosidase activity"/>
    <property type="evidence" value="ECO:0007669"/>
    <property type="project" value="UniProtKB-EC"/>
</dbReference>
<accession>A0A1X2H6G9</accession>
<comment type="catalytic activity">
    <reaction evidence="1">
        <text>Endohydrolysis of (1-&gt;5)-alpha-arabinofuranosidic linkages in (1-&gt;5)-arabinans.</text>
        <dbReference type="EC" id="3.2.1.99"/>
    </reaction>
</comment>
<dbReference type="PIRSF" id="PIRSF026534">
    <property type="entry name" value="Endo_alpha-L-arabinosidase"/>
    <property type="match status" value="1"/>
</dbReference>
<evidence type="ECO:0000256" key="7">
    <source>
        <dbReference type="ARBA" id="ARBA00042202"/>
    </source>
</evidence>
<evidence type="ECO:0000256" key="1">
    <source>
        <dbReference type="ARBA" id="ARBA00000375"/>
    </source>
</evidence>
<name>A0A1X2H6G9_SYNRA</name>
<keyword evidence="5 11" id="KW-0378">Hydrolase</keyword>
<keyword evidence="12" id="KW-1185">Reference proteome</keyword>
<dbReference type="AlphaFoldDB" id="A0A1X2H6G9"/>
<dbReference type="PANTHER" id="PTHR43301">
    <property type="entry name" value="ARABINAN ENDO-1,5-ALPHA-L-ARABINOSIDASE"/>
    <property type="match status" value="1"/>
</dbReference>